<feature type="transmembrane region" description="Helical" evidence="24">
    <location>
        <begin position="156"/>
        <end position="176"/>
    </location>
</feature>
<keyword evidence="8" id="KW-0479">Metal-binding</keyword>
<evidence type="ECO:0000256" key="4">
    <source>
        <dbReference type="ARBA" id="ARBA00011738"/>
    </source>
</evidence>
<evidence type="ECO:0000256" key="15">
    <source>
        <dbReference type="ARBA" id="ARBA00023136"/>
    </source>
</evidence>
<keyword evidence="14" id="KW-0408">Iron</keyword>
<dbReference type="PANTHER" id="PTHR10106">
    <property type="entry name" value="CYTOCHROME B561-RELATED"/>
    <property type="match status" value="1"/>
</dbReference>
<feature type="transmembrane region" description="Helical" evidence="24">
    <location>
        <begin position="201"/>
        <end position="223"/>
    </location>
</feature>
<proteinExistence type="predicted"/>
<comment type="subcellular location">
    <subcellularLocation>
        <location evidence="2">Late endosome membrane</location>
        <topology evidence="2">Multi-pass membrane protein</topology>
    </subcellularLocation>
    <subcellularLocation>
        <location evidence="3">Lysosome membrane</location>
        <topology evidence="3">Multi-pass membrane protein</topology>
    </subcellularLocation>
</comment>
<sequence length="246" mass="27833">MKPVLHFYVTYFLCLTLGVLCVVFVLYWNTTWRGGFAWDGSAHQFNWHPVMMVTGLVVLYGNAAVLYRIPSTWAKKKQPWKLLHAGLLFLALLLSVLGLCAAFDFHNANHIPNLYSLHSWVGISTTAFFTFQWVLGLTAFLLPCSPITFRKLVKPVHVWMGSIIFVMSVASCLTGINEKLIFISQGKTNATQRYPALPPEYVFANILGVLILAFGLVVLKILLNQRWQRPEEGHNENTRLLAVEHS</sequence>
<evidence type="ECO:0000256" key="7">
    <source>
        <dbReference type="ARBA" id="ARBA00022692"/>
    </source>
</evidence>
<feature type="transmembrane region" description="Helical" evidence="24">
    <location>
        <begin position="48"/>
        <end position="70"/>
    </location>
</feature>
<dbReference type="Proteomes" id="UP000824540">
    <property type="component" value="Unassembled WGS sequence"/>
</dbReference>
<comment type="catalytic activity">
    <reaction evidence="23">
        <text>Fe(3+)(out) + L-ascorbate(in) = monodehydro-L-ascorbate radical(in) + Fe(2+)(out) + H(+)</text>
        <dbReference type="Rhea" id="RHEA:30403"/>
        <dbReference type="ChEBI" id="CHEBI:15378"/>
        <dbReference type="ChEBI" id="CHEBI:29033"/>
        <dbReference type="ChEBI" id="CHEBI:29034"/>
        <dbReference type="ChEBI" id="CHEBI:38290"/>
        <dbReference type="ChEBI" id="CHEBI:59513"/>
        <dbReference type="EC" id="7.2.1.3"/>
    </reaction>
    <physiologicalReaction direction="left-to-right" evidence="23">
        <dbReference type="Rhea" id="RHEA:30404"/>
    </physiologicalReaction>
</comment>
<keyword evidence="7 24" id="KW-0812">Transmembrane</keyword>
<name>A0A8T2PSG4_9TELE</name>
<keyword evidence="15 24" id="KW-0472">Membrane</keyword>
<dbReference type="GO" id="GO:0046872">
    <property type="term" value="F:metal ion binding"/>
    <property type="evidence" value="ECO:0007669"/>
    <property type="project" value="UniProtKB-KW"/>
</dbReference>
<evidence type="ECO:0000256" key="8">
    <source>
        <dbReference type="ARBA" id="ARBA00022723"/>
    </source>
</evidence>
<evidence type="ECO:0000256" key="13">
    <source>
        <dbReference type="ARBA" id="ARBA00023002"/>
    </source>
</evidence>
<evidence type="ECO:0000313" key="27">
    <source>
        <dbReference type="Proteomes" id="UP000824540"/>
    </source>
</evidence>
<feature type="transmembrane region" description="Helical" evidence="24">
    <location>
        <begin position="7"/>
        <end position="28"/>
    </location>
</feature>
<keyword evidence="10" id="KW-1278">Translocase</keyword>
<dbReference type="GO" id="GO:0031902">
    <property type="term" value="C:late endosome membrane"/>
    <property type="evidence" value="ECO:0007669"/>
    <property type="project" value="UniProtKB-SubCell"/>
</dbReference>
<keyword evidence="6" id="KW-0349">Heme</keyword>
<dbReference type="OrthoDB" id="907479at2759"/>
<evidence type="ECO:0000256" key="23">
    <source>
        <dbReference type="ARBA" id="ARBA00048457"/>
    </source>
</evidence>
<comment type="cofactor">
    <cofactor evidence="1">
        <name>heme b</name>
        <dbReference type="ChEBI" id="CHEBI:60344"/>
    </cofactor>
</comment>
<evidence type="ECO:0000256" key="2">
    <source>
        <dbReference type="ARBA" id="ARBA00004107"/>
    </source>
</evidence>
<dbReference type="AlphaFoldDB" id="A0A8T2PSG4"/>
<evidence type="ECO:0000313" key="26">
    <source>
        <dbReference type="EMBL" id="KAG9354284.1"/>
    </source>
</evidence>
<keyword evidence="11" id="KW-0249">Electron transport</keyword>
<evidence type="ECO:0000256" key="19">
    <source>
        <dbReference type="ARBA" id="ARBA00040498"/>
    </source>
</evidence>
<evidence type="ECO:0000256" key="21">
    <source>
        <dbReference type="ARBA" id="ARBA00042571"/>
    </source>
</evidence>
<feature type="transmembrane region" description="Helical" evidence="24">
    <location>
        <begin position="117"/>
        <end position="144"/>
    </location>
</feature>
<dbReference type="InterPro" id="IPR006593">
    <property type="entry name" value="Cyt_b561/ferric_Rdtase_TM"/>
</dbReference>
<gene>
    <name evidence="26" type="ORF">JZ751_012408</name>
</gene>
<evidence type="ECO:0000256" key="10">
    <source>
        <dbReference type="ARBA" id="ARBA00022967"/>
    </source>
</evidence>
<evidence type="ECO:0000256" key="17">
    <source>
        <dbReference type="ARBA" id="ARBA00023228"/>
    </source>
</evidence>
<reference evidence="26" key="1">
    <citation type="thesis" date="2021" institute="BYU ScholarsArchive" country="Provo, UT, USA">
        <title>Applications of and Algorithms for Genome Assembly and Genomic Analyses with an Emphasis on Marine Teleosts.</title>
        <authorList>
            <person name="Pickett B.D."/>
        </authorList>
    </citation>
    <scope>NUCLEOTIDE SEQUENCE</scope>
    <source>
        <strain evidence="26">HI-2016</strain>
    </source>
</reference>
<evidence type="ECO:0000256" key="18">
    <source>
        <dbReference type="ARBA" id="ARBA00024225"/>
    </source>
</evidence>
<accession>A0A8T2PSG4</accession>
<dbReference type="GO" id="GO:0140571">
    <property type="term" value="F:transmembrane ascorbate ferrireductase activity"/>
    <property type="evidence" value="ECO:0007669"/>
    <property type="project" value="UniProtKB-EC"/>
</dbReference>
<evidence type="ECO:0000259" key="25">
    <source>
        <dbReference type="PROSITE" id="PS50939"/>
    </source>
</evidence>
<dbReference type="EMBL" id="JAFBMS010000003">
    <property type="protein sequence ID" value="KAG9354284.1"/>
    <property type="molecule type" value="Genomic_DNA"/>
</dbReference>
<keyword evidence="12 24" id="KW-1133">Transmembrane helix</keyword>
<evidence type="ECO:0000256" key="5">
    <source>
        <dbReference type="ARBA" id="ARBA00022448"/>
    </source>
</evidence>
<evidence type="ECO:0000256" key="3">
    <source>
        <dbReference type="ARBA" id="ARBA00004155"/>
    </source>
</evidence>
<dbReference type="EC" id="7.2.1.3" evidence="18"/>
<evidence type="ECO:0000256" key="22">
    <source>
        <dbReference type="ARBA" id="ARBA00046132"/>
    </source>
</evidence>
<keyword evidence="13" id="KW-0560">Oxidoreductase</keyword>
<feature type="transmembrane region" description="Helical" evidence="24">
    <location>
        <begin position="82"/>
        <end position="105"/>
    </location>
</feature>
<dbReference type="SMART" id="SM00665">
    <property type="entry name" value="B561"/>
    <property type="match status" value="1"/>
</dbReference>
<evidence type="ECO:0000256" key="20">
    <source>
        <dbReference type="ARBA" id="ARBA00042550"/>
    </source>
</evidence>
<evidence type="ECO:0000256" key="14">
    <source>
        <dbReference type="ARBA" id="ARBA00023004"/>
    </source>
</evidence>
<evidence type="ECO:0000256" key="1">
    <source>
        <dbReference type="ARBA" id="ARBA00001970"/>
    </source>
</evidence>
<keyword evidence="9" id="KW-0967">Endosome</keyword>
<evidence type="ECO:0000256" key="9">
    <source>
        <dbReference type="ARBA" id="ARBA00022753"/>
    </source>
</evidence>
<evidence type="ECO:0000256" key="16">
    <source>
        <dbReference type="ARBA" id="ARBA00023180"/>
    </source>
</evidence>
<evidence type="ECO:0000256" key="6">
    <source>
        <dbReference type="ARBA" id="ARBA00022617"/>
    </source>
</evidence>
<feature type="domain" description="Cytochrome b561" evidence="25">
    <location>
        <begin position="13"/>
        <end position="223"/>
    </location>
</feature>
<dbReference type="FunFam" id="1.20.120.1770:FF:000001">
    <property type="entry name" value="Cytochrome b reductase 1"/>
    <property type="match status" value="1"/>
</dbReference>
<comment type="caution">
    <text evidence="26">The sequence shown here is derived from an EMBL/GenBank/DDBJ whole genome shotgun (WGS) entry which is preliminary data.</text>
</comment>
<keyword evidence="27" id="KW-1185">Reference proteome</keyword>
<evidence type="ECO:0000256" key="11">
    <source>
        <dbReference type="ARBA" id="ARBA00022982"/>
    </source>
</evidence>
<organism evidence="26 27">
    <name type="scientific">Albula glossodonta</name>
    <name type="common">roundjaw bonefish</name>
    <dbReference type="NCBI Taxonomy" id="121402"/>
    <lineage>
        <taxon>Eukaryota</taxon>
        <taxon>Metazoa</taxon>
        <taxon>Chordata</taxon>
        <taxon>Craniata</taxon>
        <taxon>Vertebrata</taxon>
        <taxon>Euteleostomi</taxon>
        <taxon>Actinopterygii</taxon>
        <taxon>Neopterygii</taxon>
        <taxon>Teleostei</taxon>
        <taxon>Albuliformes</taxon>
        <taxon>Albulidae</taxon>
        <taxon>Albula</taxon>
    </lineage>
</organism>
<protein>
    <recommendedName>
        <fullName evidence="19">Lysosomal membrane ascorbate-dependent ferrireductase CYB561A3</fullName>
        <ecNumber evidence="18">7.2.1.3</ecNumber>
    </recommendedName>
    <alternativeName>
        <fullName evidence="21">Cytochrome b ascorbate-dependent protein 3</fullName>
    </alternativeName>
    <alternativeName>
        <fullName evidence="20">Lysosomal cytochrome b</fullName>
    </alternativeName>
</protein>
<keyword evidence="17" id="KW-0458">Lysosome</keyword>
<evidence type="ECO:0000256" key="24">
    <source>
        <dbReference type="SAM" id="Phobius"/>
    </source>
</evidence>
<dbReference type="PROSITE" id="PS50939">
    <property type="entry name" value="CYTOCHROME_B561"/>
    <property type="match status" value="1"/>
</dbReference>
<dbReference type="Pfam" id="PF03188">
    <property type="entry name" value="Cytochrom_B561"/>
    <property type="match status" value="1"/>
</dbReference>
<dbReference type="Gene3D" id="1.20.120.1770">
    <property type="match status" value="1"/>
</dbReference>
<comment type="function">
    <text evidence="22">Transmembrane reductase that uses ascorbate as an electron donor in the cytoplasm and transfers electrons across membranes to reduce iron cations Fe(3+) into Fe(2+) in the lumen of the late endosome and lysosome. Reduced iron can then be extruded from the late endosome and lysosome to the cytoplasm by divalent metal-specific transporters. It is therefore most probably involved in endosomal and lysosomal cellular iron homeostasis.</text>
</comment>
<keyword evidence="16" id="KW-0325">Glycoprotein</keyword>
<comment type="subunit">
    <text evidence="4">Homodimer.</text>
</comment>
<keyword evidence="5" id="KW-0813">Transport</keyword>
<evidence type="ECO:0000256" key="12">
    <source>
        <dbReference type="ARBA" id="ARBA00022989"/>
    </source>
</evidence>
<dbReference type="PANTHER" id="PTHR10106:SF38">
    <property type="entry name" value="LYSOSOMAL MEMBRANE ASCORBATE-DEPENDENT FERRIREDUCTASE CYB561A3"/>
    <property type="match status" value="1"/>
</dbReference>
<dbReference type="GO" id="GO:0005765">
    <property type="term" value="C:lysosomal membrane"/>
    <property type="evidence" value="ECO:0007669"/>
    <property type="project" value="UniProtKB-SubCell"/>
</dbReference>
<dbReference type="InterPro" id="IPR043205">
    <property type="entry name" value="CYB561/CYBRD1-like"/>
</dbReference>